<keyword evidence="7 9" id="KW-0675">Receptor</keyword>
<feature type="transmembrane region" description="Helical" evidence="10">
    <location>
        <begin position="246"/>
        <end position="264"/>
    </location>
</feature>
<keyword evidence="2" id="KW-1003">Cell membrane</keyword>
<dbReference type="CDD" id="cd00637">
    <property type="entry name" value="7tm_classA_rhodopsin-like"/>
    <property type="match status" value="1"/>
</dbReference>
<feature type="domain" description="G-protein coupled receptors family 1 profile" evidence="11">
    <location>
        <begin position="40"/>
        <end position="302"/>
    </location>
</feature>
<feature type="transmembrane region" description="Helical" evidence="10">
    <location>
        <begin position="284"/>
        <end position="305"/>
    </location>
</feature>
<dbReference type="PROSITE" id="PS50262">
    <property type="entry name" value="G_PROTEIN_RECEP_F1_2"/>
    <property type="match status" value="1"/>
</dbReference>
<accession>A0AAU9Y4Z8</accession>
<evidence type="ECO:0000256" key="5">
    <source>
        <dbReference type="ARBA" id="ARBA00023040"/>
    </source>
</evidence>
<comment type="similarity">
    <text evidence="9">Belongs to the G-protein coupled receptor 1 family.</text>
</comment>
<dbReference type="GO" id="GO:0004930">
    <property type="term" value="F:G protein-coupled receptor activity"/>
    <property type="evidence" value="ECO:0007669"/>
    <property type="project" value="UniProtKB-KW"/>
</dbReference>
<dbReference type="InterPro" id="IPR017452">
    <property type="entry name" value="GPCR_Rhodpsn_7TM"/>
</dbReference>
<keyword evidence="3 9" id="KW-0812">Transmembrane</keyword>
<feature type="transmembrane region" description="Helical" evidence="10">
    <location>
        <begin position="102"/>
        <end position="124"/>
    </location>
</feature>
<dbReference type="SUPFAM" id="SSF81321">
    <property type="entry name" value="Family A G protein-coupled receptor-like"/>
    <property type="match status" value="1"/>
</dbReference>
<evidence type="ECO:0000256" key="7">
    <source>
        <dbReference type="ARBA" id="ARBA00023170"/>
    </source>
</evidence>
<evidence type="ECO:0000256" key="10">
    <source>
        <dbReference type="SAM" id="Phobius"/>
    </source>
</evidence>
<evidence type="ECO:0000259" key="11">
    <source>
        <dbReference type="PROSITE" id="PS50262"/>
    </source>
</evidence>
<keyword evidence="8 9" id="KW-0807">Transducer</keyword>
<dbReference type="Gene3D" id="1.20.1070.10">
    <property type="entry name" value="Rhodopsin 7-helix transmembrane proteins"/>
    <property type="match status" value="1"/>
</dbReference>
<feature type="transmembrane region" description="Helical" evidence="10">
    <location>
        <begin position="144"/>
        <end position="163"/>
    </location>
</feature>
<feature type="transmembrane region" description="Helical" evidence="10">
    <location>
        <begin position="61"/>
        <end position="82"/>
    </location>
</feature>
<dbReference type="Proteomes" id="UP001159428">
    <property type="component" value="Unassembled WGS sequence"/>
</dbReference>
<comment type="caution">
    <text evidence="12">The sequence shown here is derived from an EMBL/GenBank/DDBJ whole genome shotgun (WGS) entry which is preliminary data.</text>
</comment>
<feature type="transmembrane region" description="Helical" evidence="10">
    <location>
        <begin position="28"/>
        <end position="49"/>
    </location>
</feature>
<evidence type="ECO:0000313" key="13">
    <source>
        <dbReference type="Proteomes" id="UP001159428"/>
    </source>
</evidence>
<sequence>MNATLTTTELFSRQLQSRTSAIRFVESFMMLLINLTSFAGNLLLGIAAIKNPSLGRSVTNLYIITLAFSDFLISLLGIPFSVATLIVGRWPFNNFLCQLQGFWVLLMSAISLETLAVTAVNRYFRVVHSRALYQKIFNAKKIRATIAILWIIAFLAPLPYVVAGHEFSFHPAKAMCAHNSESLLKGYGAFLVLVYVAVPLILIIACYTRVFMKVRKHNLNFIFRLRSSCRSEPSTNRCLSVDEVNVTYTLLVVVTGFLVCWTPVVVIDLIDFLNSDWKLKRQVYVSYTCFAFTSASLNPIIYGVMNRSFRVEYLRILAAFKFWSYRRGIQVENRIKTVKEDVTLEMRQIKIRRTEYRKEPSICVIEALVLMVVLWTTDDVKIRKEHKKVAAATSLFGSSLFLTQ</sequence>
<evidence type="ECO:0000256" key="3">
    <source>
        <dbReference type="ARBA" id="ARBA00022692"/>
    </source>
</evidence>
<evidence type="ECO:0000256" key="6">
    <source>
        <dbReference type="ARBA" id="ARBA00023136"/>
    </source>
</evidence>
<reference evidence="12 13" key="1">
    <citation type="submission" date="2022-05" db="EMBL/GenBank/DDBJ databases">
        <authorList>
            <consortium name="Genoscope - CEA"/>
            <person name="William W."/>
        </authorList>
    </citation>
    <scope>NUCLEOTIDE SEQUENCE [LARGE SCALE GENOMIC DNA]</scope>
</reference>
<keyword evidence="6 10" id="KW-0472">Membrane</keyword>
<dbReference type="PROSITE" id="PS00237">
    <property type="entry name" value="G_PROTEIN_RECEP_F1_1"/>
    <property type="match status" value="1"/>
</dbReference>
<evidence type="ECO:0000256" key="8">
    <source>
        <dbReference type="ARBA" id="ARBA00023224"/>
    </source>
</evidence>
<organism evidence="12 13">
    <name type="scientific">Pocillopora meandrina</name>
    <dbReference type="NCBI Taxonomy" id="46732"/>
    <lineage>
        <taxon>Eukaryota</taxon>
        <taxon>Metazoa</taxon>
        <taxon>Cnidaria</taxon>
        <taxon>Anthozoa</taxon>
        <taxon>Hexacorallia</taxon>
        <taxon>Scleractinia</taxon>
        <taxon>Astrocoeniina</taxon>
        <taxon>Pocilloporidae</taxon>
        <taxon>Pocillopora</taxon>
    </lineage>
</organism>
<evidence type="ECO:0000256" key="4">
    <source>
        <dbReference type="ARBA" id="ARBA00022989"/>
    </source>
</evidence>
<dbReference type="InterPro" id="IPR000276">
    <property type="entry name" value="GPCR_Rhodpsn"/>
</dbReference>
<evidence type="ECO:0000256" key="1">
    <source>
        <dbReference type="ARBA" id="ARBA00004651"/>
    </source>
</evidence>
<keyword evidence="13" id="KW-1185">Reference proteome</keyword>
<keyword evidence="4 10" id="KW-1133">Transmembrane helix</keyword>
<evidence type="ECO:0000256" key="9">
    <source>
        <dbReference type="RuleBase" id="RU000688"/>
    </source>
</evidence>
<evidence type="ECO:0000313" key="12">
    <source>
        <dbReference type="EMBL" id="CAH3168618.1"/>
    </source>
</evidence>
<keyword evidence="5 9" id="KW-0297">G-protein coupled receptor</keyword>
<dbReference type="PANTHER" id="PTHR22752">
    <property type="entry name" value="G PROTEIN-COUPLED RECEPTOR"/>
    <property type="match status" value="1"/>
</dbReference>
<name>A0AAU9Y4Z8_9CNID</name>
<dbReference type="GO" id="GO:0005886">
    <property type="term" value="C:plasma membrane"/>
    <property type="evidence" value="ECO:0007669"/>
    <property type="project" value="UniProtKB-SubCell"/>
</dbReference>
<feature type="transmembrane region" description="Helical" evidence="10">
    <location>
        <begin position="187"/>
        <end position="207"/>
    </location>
</feature>
<dbReference type="EMBL" id="CALNXJ010000185">
    <property type="protein sequence ID" value="CAH3168618.1"/>
    <property type="molecule type" value="Genomic_DNA"/>
</dbReference>
<comment type="subcellular location">
    <subcellularLocation>
        <location evidence="1">Cell membrane</location>
        <topology evidence="1">Multi-pass membrane protein</topology>
    </subcellularLocation>
</comment>
<dbReference type="AlphaFoldDB" id="A0AAU9Y4Z8"/>
<proteinExistence type="inferred from homology"/>
<gene>
    <name evidence="12" type="ORF">PMEA_00009351</name>
</gene>
<protein>
    <recommendedName>
        <fullName evidence="11">G-protein coupled receptors family 1 profile domain-containing protein</fullName>
    </recommendedName>
</protein>
<evidence type="ECO:0000256" key="2">
    <source>
        <dbReference type="ARBA" id="ARBA00022475"/>
    </source>
</evidence>
<dbReference type="PRINTS" id="PR00237">
    <property type="entry name" value="GPCRRHODOPSN"/>
</dbReference>
<dbReference type="Pfam" id="PF00001">
    <property type="entry name" value="7tm_1"/>
    <property type="match status" value="1"/>
</dbReference>